<dbReference type="RefSeq" id="WP_146415275.1">
    <property type="nucleotide sequence ID" value="NZ_SJPZ01000002.1"/>
</dbReference>
<evidence type="ECO:0008006" key="3">
    <source>
        <dbReference type="Google" id="ProtNLM"/>
    </source>
</evidence>
<protein>
    <recommendedName>
        <fullName evidence="3">DUF1257 domain-containing protein</fullName>
    </recommendedName>
</protein>
<gene>
    <name evidence="1" type="ORF">V7x_42480</name>
</gene>
<dbReference type="AlphaFoldDB" id="A0A5C6FPZ1"/>
<comment type="caution">
    <text evidence="1">The sequence shown here is derived from an EMBL/GenBank/DDBJ whole genome shotgun (WGS) entry which is preliminary data.</text>
</comment>
<accession>A0A5C6FPZ1</accession>
<sequence>MSHVVTIETQVRDVVAAKAGCRRLRLPQPFVGDVKLFSGTVHGLAVSLKDWRYPAVFDLKTGQGRFDNYNGKWGSPQRLDEFLQAYAVEKATLEARRSGHAVQEQTLEDGSIRLTIGVGTASEGGAT</sequence>
<reference evidence="1 2" key="1">
    <citation type="submission" date="2019-02" db="EMBL/GenBank/DDBJ databases">
        <title>Deep-cultivation of Planctomycetes and their phenomic and genomic characterization uncovers novel biology.</title>
        <authorList>
            <person name="Wiegand S."/>
            <person name="Jogler M."/>
            <person name="Boedeker C."/>
            <person name="Pinto D."/>
            <person name="Vollmers J."/>
            <person name="Rivas-Marin E."/>
            <person name="Kohn T."/>
            <person name="Peeters S.H."/>
            <person name="Heuer A."/>
            <person name="Rast P."/>
            <person name="Oberbeckmann S."/>
            <person name="Bunk B."/>
            <person name="Jeske O."/>
            <person name="Meyerdierks A."/>
            <person name="Storesund J.E."/>
            <person name="Kallscheuer N."/>
            <person name="Luecker S."/>
            <person name="Lage O.M."/>
            <person name="Pohl T."/>
            <person name="Merkel B.J."/>
            <person name="Hornburger P."/>
            <person name="Mueller R.-W."/>
            <person name="Bruemmer F."/>
            <person name="Labrenz M."/>
            <person name="Spormann A.M."/>
            <person name="Op Den Camp H."/>
            <person name="Overmann J."/>
            <person name="Amann R."/>
            <person name="Jetten M.S.M."/>
            <person name="Mascher T."/>
            <person name="Medema M.H."/>
            <person name="Devos D.P."/>
            <person name="Kaster A.-K."/>
            <person name="Ovreas L."/>
            <person name="Rohde M."/>
            <person name="Galperin M.Y."/>
            <person name="Jogler C."/>
        </authorList>
    </citation>
    <scope>NUCLEOTIDE SEQUENCE [LARGE SCALE GENOMIC DNA]</scope>
    <source>
        <strain evidence="1 2">V7</strain>
    </source>
</reference>
<proteinExistence type="predicted"/>
<dbReference type="OrthoDB" id="274993at2"/>
<name>A0A5C6FPZ1_9PLAN</name>
<dbReference type="Proteomes" id="UP000316476">
    <property type="component" value="Unassembled WGS sequence"/>
</dbReference>
<dbReference type="EMBL" id="SJPZ01000002">
    <property type="protein sequence ID" value="TWU62513.1"/>
    <property type="molecule type" value="Genomic_DNA"/>
</dbReference>
<organism evidence="1 2">
    <name type="scientific">Crateriforma conspicua</name>
    <dbReference type="NCBI Taxonomy" id="2527996"/>
    <lineage>
        <taxon>Bacteria</taxon>
        <taxon>Pseudomonadati</taxon>
        <taxon>Planctomycetota</taxon>
        <taxon>Planctomycetia</taxon>
        <taxon>Planctomycetales</taxon>
        <taxon>Planctomycetaceae</taxon>
        <taxon>Crateriforma</taxon>
    </lineage>
</organism>
<evidence type="ECO:0000313" key="1">
    <source>
        <dbReference type="EMBL" id="TWU62513.1"/>
    </source>
</evidence>
<evidence type="ECO:0000313" key="2">
    <source>
        <dbReference type="Proteomes" id="UP000316476"/>
    </source>
</evidence>